<dbReference type="Pfam" id="PF00929">
    <property type="entry name" value="RNase_T"/>
    <property type="match status" value="1"/>
</dbReference>
<dbReference type="AlphaFoldDB" id="A0A382XSJ7"/>
<dbReference type="SUPFAM" id="SSF53098">
    <property type="entry name" value="Ribonuclease H-like"/>
    <property type="match status" value="1"/>
</dbReference>
<accession>A0A382XSJ7</accession>
<dbReference type="Gene3D" id="3.30.420.10">
    <property type="entry name" value="Ribonuclease H-like superfamily/Ribonuclease H"/>
    <property type="match status" value="1"/>
</dbReference>
<reference evidence="2" key="1">
    <citation type="submission" date="2018-05" db="EMBL/GenBank/DDBJ databases">
        <authorList>
            <person name="Lanie J.A."/>
            <person name="Ng W.-L."/>
            <person name="Kazmierczak K.M."/>
            <person name="Andrzejewski T.M."/>
            <person name="Davidsen T.M."/>
            <person name="Wayne K.J."/>
            <person name="Tettelin H."/>
            <person name="Glass J.I."/>
            <person name="Rusch D."/>
            <person name="Podicherti R."/>
            <person name="Tsui H.-C.T."/>
            <person name="Winkler M.E."/>
        </authorList>
    </citation>
    <scope>NUCLEOTIDE SEQUENCE</scope>
</reference>
<organism evidence="2">
    <name type="scientific">marine metagenome</name>
    <dbReference type="NCBI Taxonomy" id="408172"/>
    <lineage>
        <taxon>unclassified sequences</taxon>
        <taxon>metagenomes</taxon>
        <taxon>ecological metagenomes</taxon>
    </lineage>
</organism>
<feature type="domain" description="Exonuclease" evidence="1">
    <location>
        <begin position="6"/>
        <end position="26"/>
    </location>
</feature>
<gene>
    <name evidence="2" type="ORF">METZ01_LOCUS426489</name>
</gene>
<evidence type="ECO:0000259" key="1">
    <source>
        <dbReference type="Pfam" id="PF00929"/>
    </source>
</evidence>
<protein>
    <recommendedName>
        <fullName evidence="1">Exonuclease domain-containing protein</fullName>
    </recommendedName>
</protein>
<evidence type="ECO:0000313" key="2">
    <source>
        <dbReference type="EMBL" id="SVD73635.1"/>
    </source>
</evidence>
<feature type="non-terminal residue" evidence="2">
    <location>
        <position position="27"/>
    </location>
</feature>
<name>A0A382XSJ7_9ZZZZ</name>
<dbReference type="InterPro" id="IPR036397">
    <property type="entry name" value="RNaseH_sf"/>
</dbReference>
<dbReference type="EMBL" id="UINC01169878">
    <property type="protein sequence ID" value="SVD73635.1"/>
    <property type="molecule type" value="Genomic_DNA"/>
</dbReference>
<dbReference type="InterPro" id="IPR013520">
    <property type="entry name" value="Ribonucl_H"/>
</dbReference>
<proteinExistence type="predicted"/>
<dbReference type="GO" id="GO:0003676">
    <property type="term" value="F:nucleic acid binding"/>
    <property type="evidence" value="ECO:0007669"/>
    <property type="project" value="InterPro"/>
</dbReference>
<sequence length="27" mass="3111">MAQELVWLDLEMTGLDPKRHSIIEIAT</sequence>
<dbReference type="InterPro" id="IPR012337">
    <property type="entry name" value="RNaseH-like_sf"/>
</dbReference>